<keyword evidence="3" id="KW-1185">Reference proteome</keyword>
<feature type="domain" description="MOSC" evidence="1">
    <location>
        <begin position="90"/>
        <end position="228"/>
    </location>
</feature>
<dbReference type="Proteomes" id="UP001157914">
    <property type="component" value="Unassembled WGS sequence"/>
</dbReference>
<organism evidence="2 3">
    <name type="scientific">Roseibium denhamense</name>
    <dbReference type="NCBI Taxonomy" id="76305"/>
    <lineage>
        <taxon>Bacteria</taxon>
        <taxon>Pseudomonadati</taxon>
        <taxon>Pseudomonadota</taxon>
        <taxon>Alphaproteobacteria</taxon>
        <taxon>Hyphomicrobiales</taxon>
        <taxon>Stappiaceae</taxon>
        <taxon>Roseibium</taxon>
    </lineage>
</organism>
<dbReference type="InterPro" id="IPR005303">
    <property type="entry name" value="MOCOS_middle"/>
</dbReference>
<sequence>MKLQALWRYPVKSLQGEALDHAFVEARGISGDRQYAVLDANGKLGSGKSTSRFQKIEGLLSLSAETRDGAVSIRFPDGSAHGIDDIDLPQRLSGYLGQAVTIVRENRETHFDDGAIHIVLSSELAKLQALLPEMDIDARRFRPNLVLDAPAHMTSDTLIGRVLSIGGTHLKITHKTERCVMVTMEQGDLPKAPLVLRQVSKAFDLDFGVYAAVLKPGTVQAGQSASISSGTFNDGTKDYGF</sequence>
<proteinExistence type="predicted"/>
<evidence type="ECO:0000259" key="1">
    <source>
        <dbReference type="PROSITE" id="PS51340"/>
    </source>
</evidence>
<comment type="caution">
    <text evidence="2">The sequence shown here is derived from an EMBL/GenBank/DDBJ whole genome shotgun (WGS) entry which is preliminary data.</text>
</comment>
<name>A0ABY1PHA2_9HYPH</name>
<protein>
    <recommendedName>
        <fullName evidence="1">MOSC domain-containing protein</fullName>
    </recommendedName>
</protein>
<dbReference type="Pfam" id="PF03476">
    <property type="entry name" value="MOSC_N"/>
    <property type="match status" value="1"/>
</dbReference>
<accession>A0ABY1PHA2</accession>
<dbReference type="Gene3D" id="2.40.33.20">
    <property type="entry name" value="PK beta-barrel domain-like"/>
    <property type="match status" value="1"/>
</dbReference>
<evidence type="ECO:0000313" key="3">
    <source>
        <dbReference type="Proteomes" id="UP001157914"/>
    </source>
</evidence>
<evidence type="ECO:0000313" key="2">
    <source>
        <dbReference type="EMBL" id="SMP33650.1"/>
    </source>
</evidence>
<dbReference type="InterPro" id="IPR011037">
    <property type="entry name" value="Pyrv_Knase-like_insert_dom_sf"/>
</dbReference>
<dbReference type="Pfam" id="PF03473">
    <property type="entry name" value="MOSC"/>
    <property type="match status" value="1"/>
</dbReference>
<dbReference type="RefSeq" id="WP_155189838.1">
    <property type="nucleotide sequence ID" value="NZ_BAAAEA010000001.1"/>
</dbReference>
<dbReference type="PROSITE" id="PS51340">
    <property type="entry name" value="MOSC"/>
    <property type="match status" value="1"/>
</dbReference>
<dbReference type="SUPFAM" id="SSF50800">
    <property type="entry name" value="PK beta-barrel domain-like"/>
    <property type="match status" value="1"/>
</dbReference>
<dbReference type="InterPro" id="IPR005302">
    <property type="entry name" value="MoCF_Sase_C"/>
</dbReference>
<dbReference type="EMBL" id="FXTT01000005">
    <property type="protein sequence ID" value="SMP33650.1"/>
    <property type="molecule type" value="Genomic_DNA"/>
</dbReference>
<gene>
    <name evidence="2" type="ORF">SAMN06265374_3810</name>
</gene>
<reference evidence="2 3" key="1">
    <citation type="submission" date="2017-05" db="EMBL/GenBank/DDBJ databases">
        <authorList>
            <person name="Varghese N."/>
            <person name="Submissions S."/>
        </authorList>
    </citation>
    <scope>NUCLEOTIDE SEQUENCE [LARGE SCALE GENOMIC DNA]</scope>
    <source>
        <strain evidence="2 3">DSM 15949</strain>
    </source>
</reference>